<sequence length="883" mass="100402">MNLDFDAKKFTELEDLQITGKLQEVGHIVAKHLDNEHLMQYITRFRKQQNRLNAAMAAIEENQLKKLKNLLDSLSLIHFAVCKERHEIVEYLASVFPKSIDILDANGRAAVHYAAIQKNAIYDTLIDCGADGSLPDSIGVTAAQYRENSNAMIPSPLTSSTNADLIFKRYSLSENLYDPVNRWLEDGNVKQLEQIFLDGRGYLLADKISNDLATSQFLKGSSKYQDKIDMIHKAAEEGDIEQMNALIDNDKFSIARDRYGMTPLHIAILHGQTNTVRYLLAKYPSCVNATNHTGRTALHYAFANRANEVMVKMLQKAGADAFIEDKFGHTALYYQNNENQLDVKMMIKDNDQMNELLTGQMSGPLLQELEEDISEWIHTSNLRRLDDLVLNGYANLLSGRTYEVDDPDIRHFLDTLPQYQNKIDAIHKAIEADNLRTIKILIDRKKMAFCRDARHLTPLHKAIVLDQIDIAKFLIKNYPQVTNALDENKRTPLHYAAALSDGGYMYKKMRNVGANSKICDCNGRKPSYYLNNPEEIDLKAINADREIILDEIIRSRITTSYLQSNIRQWLHDGNISKLEQLVLSGCGDLLFGHTTSNSNSNTFLNQLNTYLDEIDEIHKAIKRSDLKRVKELINSKKLAIARNRLGHTPLHTAIIYEQTEIIRHIVSNFPSVLNASDYNRRTPMHYAAATRDGGHYVKILIKAGADSKATDNEGHTPHYYGLNNVINLELLKETDNNDDNNAISENFIPEQPQLHIDSVLSSGSASVISSSNVSPRGREQNETDDEDKFEYDEIVSPTSSNAVYLARTIAPILTKALTEVLHCCEDRLIRSLLSLIGSLNIVRKIHSINYVEKFRMYWLQMIWMMIDDCLIDDISIMHQWMLI</sequence>
<keyword evidence="5" id="KW-1185">Reference proteome</keyword>
<feature type="repeat" description="ANK" evidence="1">
    <location>
        <begin position="259"/>
        <end position="280"/>
    </location>
</feature>
<dbReference type="PROSITE" id="PS50297">
    <property type="entry name" value="ANK_REP_REGION"/>
    <property type="match status" value="3"/>
</dbReference>
<dbReference type="Pfam" id="PF00023">
    <property type="entry name" value="Ank"/>
    <property type="match status" value="1"/>
</dbReference>
<dbReference type="AlphaFoldDB" id="A0A158PSH6"/>
<dbReference type="Proteomes" id="UP000278627">
    <property type="component" value="Unassembled WGS sequence"/>
</dbReference>
<dbReference type="SMART" id="SM00248">
    <property type="entry name" value="ANK"/>
    <property type="match status" value="11"/>
</dbReference>
<evidence type="ECO:0000313" key="4">
    <source>
        <dbReference type="EMBL" id="VDN94230.1"/>
    </source>
</evidence>
<keyword evidence="1" id="KW-0040">ANK repeat</keyword>
<dbReference type="PANTHER" id="PTHR24172:SF4">
    <property type="entry name" value="ANK_REP_REGION DOMAIN-CONTAINING PROTEIN"/>
    <property type="match status" value="1"/>
</dbReference>
<feature type="coiled-coil region" evidence="2">
    <location>
        <begin position="42"/>
        <end position="77"/>
    </location>
</feature>
<reference evidence="6" key="1">
    <citation type="submission" date="2016-04" db="UniProtKB">
        <authorList>
            <consortium name="WormBaseParasite"/>
        </authorList>
    </citation>
    <scope>IDENTIFICATION</scope>
</reference>
<dbReference type="Pfam" id="PF12796">
    <property type="entry name" value="Ank_2"/>
    <property type="match status" value="4"/>
</dbReference>
<dbReference type="PROSITE" id="PS50088">
    <property type="entry name" value="ANK_REPEAT"/>
    <property type="match status" value="3"/>
</dbReference>
<dbReference type="STRING" id="6280.A0A158PSH6"/>
<keyword evidence="2" id="KW-0175">Coiled coil</keyword>
<dbReference type="InterPro" id="IPR036770">
    <property type="entry name" value="Ankyrin_rpt-contain_sf"/>
</dbReference>
<dbReference type="PANTHER" id="PTHR24172">
    <property type="entry name" value="ANK_REP_REGION DOMAIN-CONTAINING PROTEIN"/>
    <property type="match status" value="1"/>
</dbReference>
<organism evidence="6">
    <name type="scientific">Brugia pahangi</name>
    <name type="common">Filarial nematode worm</name>
    <dbReference type="NCBI Taxonomy" id="6280"/>
    <lineage>
        <taxon>Eukaryota</taxon>
        <taxon>Metazoa</taxon>
        <taxon>Ecdysozoa</taxon>
        <taxon>Nematoda</taxon>
        <taxon>Chromadorea</taxon>
        <taxon>Rhabditida</taxon>
        <taxon>Spirurina</taxon>
        <taxon>Spiruromorpha</taxon>
        <taxon>Filarioidea</taxon>
        <taxon>Onchocercidae</taxon>
        <taxon>Brugia</taxon>
    </lineage>
</organism>
<dbReference type="EMBL" id="UZAD01013346">
    <property type="protein sequence ID" value="VDN94230.1"/>
    <property type="molecule type" value="Genomic_DNA"/>
</dbReference>
<evidence type="ECO:0000256" key="3">
    <source>
        <dbReference type="SAM" id="MobiDB-lite"/>
    </source>
</evidence>
<name>A0A158PSH6_BRUPA</name>
<reference evidence="4 5" key="2">
    <citation type="submission" date="2018-11" db="EMBL/GenBank/DDBJ databases">
        <authorList>
            <consortium name="Pathogen Informatics"/>
        </authorList>
    </citation>
    <scope>NUCLEOTIDE SEQUENCE [LARGE SCALE GENOMIC DNA]</scope>
</reference>
<evidence type="ECO:0000313" key="5">
    <source>
        <dbReference type="Proteomes" id="UP000278627"/>
    </source>
</evidence>
<evidence type="ECO:0000313" key="6">
    <source>
        <dbReference type="WBParaSite" id="BPAG_0001311601-mRNA-1"/>
    </source>
</evidence>
<evidence type="ECO:0000256" key="1">
    <source>
        <dbReference type="PROSITE-ProRule" id="PRU00023"/>
    </source>
</evidence>
<protein>
    <submittedName>
        <fullName evidence="6">ANK_REP_REGION domain-containing protein</fullName>
    </submittedName>
</protein>
<gene>
    <name evidence="4" type="ORF">BPAG_LOCUS13044</name>
</gene>
<dbReference type="SUPFAM" id="SSF48403">
    <property type="entry name" value="Ankyrin repeat"/>
    <property type="match status" value="2"/>
</dbReference>
<dbReference type="Gene3D" id="1.25.40.20">
    <property type="entry name" value="Ankyrin repeat-containing domain"/>
    <property type="match status" value="5"/>
</dbReference>
<accession>A0A158PSH6</accession>
<evidence type="ECO:0000256" key="2">
    <source>
        <dbReference type="SAM" id="Coils"/>
    </source>
</evidence>
<dbReference type="InterPro" id="IPR002110">
    <property type="entry name" value="Ankyrin_rpt"/>
</dbReference>
<feature type="repeat" description="ANK" evidence="1">
    <location>
        <begin position="679"/>
        <end position="712"/>
    </location>
</feature>
<feature type="region of interest" description="Disordered" evidence="3">
    <location>
        <begin position="767"/>
        <end position="789"/>
    </location>
</feature>
<feature type="repeat" description="ANK" evidence="1">
    <location>
        <begin position="293"/>
        <end position="326"/>
    </location>
</feature>
<proteinExistence type="predicted"/>
<dbReference type="WBParaSite" id="BPAG_0001311601-mRNA-1">
    <property type="protein sequence ID" value="BPAG_0001311601-mRNA-1"/>
    <property type="gene ID" value="BPAG_0001311601"/>
</dbReference>